<keyword evidence="2" id="KW-1185">Reference proteome</keyword>
<organism evidence="1 2">
    <name type="scientific">Lindgomyces ingoldianus</name>
    <dbReference type="NCBI Taxonomy" id="673940"/>
    <lineage>
        <taxon>Eukaryota</taxon>
        <taxon>Fungi</taxon>
        <taxon>Dikarya</taxon>
        <taxon>Ascomycota</taxon>
        <taxon>Pezizomycotina</taxon>
        <taxon>Dothideomycetes</taxon>
        <taxon>Pleosporomycetidae</taxon>
        <taxon>Pleosporales</taxon>
        <taxon>Lindgomycetaceae</taxon>
        <taxon>Lindgomyces</taxon>
    </lineage>
</organism>
<protein>
    <submittedName>
        <fullName evidence="1">Uncharacterized protein</fullName>
    </submittedName>
</protein>
<comment type="caution">
    <text evidence="1">The sequence shown here is derived from an EMBL/GenBank/DDBJ whole genome shotgun (WGS) entry which is preliminary data.</text>
</comment>
<gene>
    <name evidence="1" type="ORF">BDR25DRAFT_356164</name>
</gene>
<name>A0ACB6QS94_9PLEO</name>
<reference evidence="1" key="1">
    <citation type="journal article" date="2020" name="Stud. Mycol.">
        <title>101 Dothideomycetes genomes: a test case for predicting lifestyles and emergence of pathogens.</title>
        <authorList>
            <person name="Haridas S."/>
            <person name="Albert R."/>
            <person name="Binder M."/>
            <person name="Bloem J."/>
            <person name="Labutti K."/>
            <person name="Salamov A."/>
            <person name="Andreopoulos B."/>
            <person name="Baker S."/>
            <person name="Barry K."/>
            <person name="Bills G."/>
            <person name="Bluhm B."/>
            <person name="Cannon C."/>
            <person name="Castanera R."/>
            <person name="Culley D."/>
            <person name="Daum C."/>
            <person name="Ezra D."/>
            <person name="Gonzalez J."/>
            <person name="Henrissat B."/>
            <person name="Kuo A."/>
            <person name="Liang C."/>
            <person name="Lipzen A."/>
            <person name="Lutzoni F."/>
            <person name="Magnuson J."/>
            <person name="Mondo S."/>
            <person name="Nolan M."/>
            <person name="Ohm R."/>
            <person name="Pangilinan J."/>
            <person name="Park H.-J."/>
            <person name="Ramirez L."/>
            <person name="Alfaro M."/>
            <person name="Sun H."/>
            <person name="Tritt A."/>
            <person name="Yoshinaga Y."/>
            <person name="Zwiers L.-H."/>
            <person name="Turgeon B."/>
            <person name="Goodwin S."/>
            <person name="Spatafora J."/>
            <person name="Crous P."/>
            <person name="Grigoriev I."/>
        </authorList>
    </citation>
    <scope>NUCLEOTIDE SEQUENCE</scope>
    <source>
        <strain evidence="1">ATCC 200398</strain>
    </source>
</reference>
<accession>A0ACB6QS94</accession>
<dbReference type="Proteomes" id="UP000799755">
    <property type="component" value="Unassembled WGS sequence"/>
</dbReference>
<evidence type="ECO:0000313" key="2">
    <source>
        <dbReference type="Proteomes" id="UP000799755"/>
    </source>
</evidence>
<evidence type="ECO:0000313" key="1">
    <source>
        <dbReference type="EMBL" id="KAF2469894.1"/>
    </source>
</evidence>
<proteinExistence type="predicted"/>
<dbReference type="EMBL" id="MU003510">
    <property type="protein sequence ID" value="KAF2469894.1"/>
    <property type="molecule type" value="Genomic_DNA"/>
</dbReference>
<sequence length="162" mass="17220">MISYLDCPVARCLQTVTGDEIGESRDTSLTYDSARRVYSPPYDPAGSWAREEVDKERVRSDRSLSQRPPAKPCDHTVPVTTLGAALRSHYTCPGAPRDLRGSCPTGIGPSFLRGVGGSACSSGPTSGRNCNGTSKTTGPNAKSGNAIDTYRPCAKDIRKLPS</sequence>